<name>A0AAV2SK41_MEGNR</name>
<evidence type="ECO:0000313" key="2">
    <source>
        <dbReference type="Proteomes" id="UP001497623"/>
    </source>
</evidence>
<gene>
    <name evidence="1" type="ORF">MNOR_LOCUS37301</name>
</gene>
<organism evidence="1 2">
    <name type="scientific">Meganyctiphanes norvegica</name>
    <name type="common">Northern krill</name>
    <name type="synonym">Thysanopoda norvegica</name>
    <dbReference type="NCBI Taxonomy" id="48144"/>
    <lineage>
        <taxon>Eukaryota</taxon>
        <taxon>Metazoa</taxon>
        <taxon>Ecdysozoa</taxon>
        <taxon>Arthropoda</taxon>
        <taxon>Crustacea</taxon>
        <taxon>Multicrustacea</taxon>
        <taxon>Malacostraca</taxon>
        <taxon>Eumalacostraca</taxon>
        <taxon>Eucarida</taxon>
        <taxon>Euphausiacea</taxon>
        <taxon>Euphausiidae</taxon>
        <taxon>Meganyctiphanes</taxon>
    </lineage>
</organism>
<dbReference type="Proteomes" id="UP001497623">
    <property type="component" value="Unassembled WGS sequence"/>
</dbReference>
<accession>A0AAV2SK41</accession>
<evidence type="ECO:0000313" key="1">
    <source>
        <dbReference type="EMBL" id="CAL4197579.1"/>
    </source>
</evidence>
<proteinExistence type="predicted"/>
<dbReference type="EMBL" id="CAXKWB010074019">
    <property type="protein sequence ID" value="CAL4197579.1"/>
    <property type="molecule type" value="Genomic_DNA"/>
</dbReference>
<dbReference type="AlphaFoldDB" id="A0AAV2SK41"/>
<comment type="caution">
    <text evidence="1">The sequence shown here is derived from an EMBL/GenBank/DDBJ whole genome shotgun (WGS) entry which is preliminary data.</text>
</comment>
<keyword evidence="2" id="KW-1185">Reference proteome</keyword>
<sequence>MKKVDEIIPILMGESCTENIQIIPELYKLVYYKKVVTLSNTVIQKRLQECLLPLSSNFLHAIREVHLLFVIKGKRKCLILKMNTLIIIAMKTKKMKETISFSQLSLLIVNIS</sequence>
<protein>
    <submittedName>
        <fullName evidence="1">Uncharacterized protein</fullName>
    </submittedName>
</protein>
<reference evidence="1 2" key="1">
    <citation type="submission" date="2024-05" db="EMBL/GenBank/DDBJ databases">
        <authorList>
            <person name="Wallberg A."/>
        </authorList>
    </citation>
    <scope>NUCLEOTIDE SEQUENCE [LARGE SCALE GENOMIC DNA]</scope>
</reference>